<reference evidence="2" key="2">
    <citation type="submission" date="2018-03" db="EMBL/GenBank/DDBJ databases">
        <title>The Triticum urartu genome reveals the dynamic nature of wheat genome evolution.</title>
        <authorList>
            <person name="Ling H."/>
            <person name="Ma B."/>
            <person name="Shi X."/>
            <person name="Liu H."/>
            <person name="Dong L."/>
            <person name="Sun H."/>
            <person name="Cao Y."/>
            <person name="Gao Q."/>
            <person name="Zheng S."/>
            <person name="Li Y."/>
            <person name="Yu Y."/>
            <person name="Du H."/>
            <person name="Qi M."/>
            <person name="Li Y."/>
            <person name="Yu H."/>
            <person name="Cui Y."/>
            <person name="Wang N."/>
            <person name="Chen C."/>
            <person name="Wu H."/>
            <person name="Zhao Y."/>
            <person name="Zhang J."/>
            <person name="Li Y."/>
            <person name="Zhou W."/>
            <person name="Zhang B."/>
            <person name="Hu W."/>
            <person name="Eijk M."/>
            <person name="Tang J."/>
            <person name="Witsenboer H."/>
            <person name="Zhao S."/>
            <person name="Li Z."/>
            <person name="Zhang A."/>
            <person name="Wang D."/>
            <person name="Liang C."/>
        </authorList>
    </citation>
    <scope>NUCLEOTIDE SEQUENCE [LARGE SCALE GENOMIC DNA]</scope>
    <source>
        <strain evidence="2">cv. G1812</strain>
    </source>
</reference>
<reference evidence="2" key="3">
    <citation type="submission" date="2022-06" db="UniProtKB">
        <authorList>
            <consortium name="EnsemblPlants"/>
        </authorList>
    </citation>
    <scope>IDENTIFICATION</scope>
</reference>
<evidence type="ECO:0000313" key="2">
    <source>
        <dbReference type="EnsemblPlants" id="TuG1812G0700004006.01.T01.cds420397"/>
    </source>
</evidence>
<name>A0A8R7V8F4_TRIUA</name>
<dbReference type="AlphaFoldDB" id="A0A8R7V8F4"/>
<reference evidence="3" key="1">
    <citation type="journal article" date="2013" name="Nature">
        <title>Draft genome of the wheat A-genome progenitor Triticum urartu.</title>
        <authorList>
            <person name="Ling H.Q."/>
            <person name="Zhao S."/>
            <person name="Liu D."/>
            <person name="Wang J."/>
            <person name="Sun H."/>
            <person name="Zhang C."/>
            <person name="Fan H."/>
            <person name="Li D."/>
            <person name="Dong L."/>
            <person name="Tao Y."/>
            <person name="Gao C."/>
            <person name="Wu H."/>
            <person name="Li Y."/>
            <person name="Cui Y."/>
            <person name="Guo X."/>
            <person name="Zheng S."/>
            <person name="Wang B."/>
            <person name="Yu K."/>
            <person name="Liang Q."/>
            <person name="Yang W."/>
            <person name="Lou X."/>
            <person name="Chen J."/>
            <person name="Feng M."/>
            <person name="Jian J."/>
            <person name="Zhang X."/>
            <person name="Luo G."/>
            <person name="Jiang Y."/>
            <person name="Liu J."/>
            <person name="Wang Z."/>
            <person name="Sha Y."/>
            <person name="Zhang B."/>
            <person name="Wu H."/>
            <person name="Tang D."/>
            <person name="Shen Q."/>
            <person name="Xue P."/>
            <person name="Zou S."/>
            <person name="Wang X."/>
            <person name="Liu X."/>
            <person name="Wang F."/>
            <person name="Yang Y."/>
            <person name="An X."/>
            <person name="Dong Z."/>
            <person name="Zhang K."/>
            <person name="Zhang X."/>
            <person name="Luo M.C."/>
            <person name="Dvorak J."/>
            <person name="Tong Y."/>
            <person name="Wang J."/>
            <person name="Yang H."/>
            <person name="Li Z."/>
            <person name="Wang D."/>
            <person name="Zhang A."/>
            <person name="Wang J."/>
        </authorList>
    </citation>
    <scope>NUCLEOTIDE SEQUENCE</scope>
    <source>
        <strain evidence="3">cv. G1812</strain>
    </source>
</reference>
<organism evidence="2 3">
    <name type="scientific">Triticum urartu</name>
    <name type="common">Red wild einkorn</name>
    <name type="synonym">Crithodium urartu</name>
    <dbReference type="NCBI Taxonomy" id="4572"/>
    <lineage>
        <taxon>Eukaryota</taxon>
        <taxon>Viridiplantae</taxon>
        <taxon>Streptophyta</taxon>
        <taxon>Embryophyta</taxon>
        <taxon>Tracheophyta</taxon>
        <taxon>Spermatophyta</taxon>
        <taxon>Magnoliopsida</taxon>
        <taxon>Liliopsida</taxon>
        <taxon>Poales</taxon>
        <taxon>Poaceae</taxon>
        <taxon>BOP clade</taxon>
        <taxon>Pooideae</taxon>
        <taxon>Triticodae</taxon>
        <taxon>Triticeae</taxon>
        <taxon>Triticinae</taxon>
        <taxon>Triticum</taxon>
    </lineage>
</organism>
<accession>A0A8R7V8F4</accession>
<protein>
    <submittedName>
        <fullName evidence="2">Uncharacterized protein</fullName>
    </submittedName>
</protein>
<dbReference type="Gramene" id="TuG1812G0700004006.01.T01">
    <property type="protein sequence ID" value="TuG1812G0700004006.01.T01.cds420397"/>
    <property type="gene ID" value="TuG1812G0700004006.01"/>
</dbReference>
<evidence type="ECO:0000313" key="3">
    <source>
        <dbReference type="Proteomes" id="UP000015106"/>
    </source>
</evidence>
<keyword evidence="3" id="KW-1185">Reference proteome</keyword>
<evidence type="ECO:0000256" key="1">
    <source>
        <dbReference type="SAM" id="MobiDB-lite"/>
    </source>
</evidence>
<dbReference type="EnsemblPlants" id="TuG1812G0700004006.01.T01">
    <property type="protein sequence ID" value="TuG1812G0700004006.01.T01.cds420397"/>
    <property type="gene ID" value="TuG1812G0700004006.01"/>
</dbReference>
<proteinExistence type="predicted"/>
<sequence>LRIITFPGSQSVEIAPPVCPKIEQVFTLANTHRHRTPHPGYHAVHMAMAARQHGAMGSTHEHHATTTRAAAPASKTSTPPHSIPATTPTEETSGPRGKLASIDSYCCIGRETNMVLLP</sequence>
<feature type="region of interest" description="Disordered" evidence="1">
    <location>
        <begin position="52"/>
        <end position="99"/>
    </location>
</feature>
<dbReference type="Proteomes" id="UP000015106">
    <property type="component" value="Chromosome 7"/>
</dbReference>
<feature type="compositionally biased region" description="Low complexity" evidence="1">
    <location>
        <begin position="66"/>
        <end position="80"/>
    </location>
</feature>